<reference evidence="2 3" key="1">
    <citation type="submission" date="2019-12" db="EMBL/GenBank/DDBJ databases">
        <title>Full genome sequence of a Bacillus safensis strain isolated from commercially available natto in Indonesia.</title>
        <authorList>
            <person name="Yoshida M."/>
            <person name="Uomi M."/>
            <person name="Waturangi D."/>
            <person name="Ekaputri J.J."/>
            <person name="Setiamarga D.H.E."/>
        </authorList>
    </citation>
    <scope>NUCLEOTIDE SEQUENCE [LARGE SCALE GENOMIC DNA]</scope>
    <source>
        <strain evidence="2 3">IDN1</strain>
    </source>
</reference>
<sequence>MTAAVLGVLKAGAAFVPIDADYPAQRIAYMLEDCGAEVLLMQKGLTAPSSFTGQLLFIEDAVEGEAHEIQVHIKPTDLAYMIYTSGTTGQPKGVMVEHQSLVNLAFWHNDAFK</sequence>
<name>A0A5S9M0C2_BACIA</name>
<evidence type="ECO:0000313" key="3">
    <source>
        <dbReference type="Proteomes" id="UP000464658"/>
    </source>
</evidence>
<dbReference type="Proteomes" id="UP000464658">
    <property type="component" value="Chromosome"/>
</dbReference>
<dbReference type="InterPro" id="IPR020459">
    <property type="entry name" value="AMP-binding"/>
</dbReference>
<dbReference type="Gene3D" id="3.40.50.980">
    <property type="match status" value="2"/>
</dbReference>
<dbReference type="AlphaFoldDB" id="A0A5S9M0C2"/>
<dbReference type="SUPFAM" id="SSF56801">
    <property type="entry name" value="Acetyl-CoA synthetase-like"/>
    <property type="match status" value="1"/>
</dbReference>
<evidence type="ECO:0000259" key="1">
    <source>
        <dbReference type="Pfam" id="PF00501"/>
    </source>
</evidence>
<evidence type="ECO:0000313" key="2">
    <source>
        <dbReference type="EMBL" id="BBP87057.1"/>
    </source>
</evidence>
<dbReference type="EMBL" id="AP021906">
    <property type="protein sequence ID" value="BBP87057.1"/>
    <property type="molecule type" value="Genomic_DNA"/>
</dbReference>
<dbReference type="PRINTS" id="PR00154">
    <property type="entry name" value="AMPBINDING"/>
</dbReference>
<dbReference type="PANTHER" id="PTHR45527">
    <property type="entry name" value="NONRIBOSOMAL PEPTIDE SYNTHETASE"/>
    <property type="match status" value="1"/>
</dbReference>
<dbReference type="GO" id="GO:0005829">
    <property type="term" value="C:cytosol"/>
    <property type="evidence" value="ECO:0007669"/>
    <property type="project" value="TreeGrafter"/>
</dbReference>
<dbReference type="Pfam" id="PF00501">
    <property type="entry name" value="AMP-binding"/>
    <property type="match status" value="1"/>
</dbReference>
<protein>
    <recommendedName>
        <fullName evidence="1">AMP-dependent synthetase/ligase domain-containing protein</fullName>
    </recommendedName>
</protein>
<dbReference type="GO" id="GO:0044550">
    <property type="term" value="P:secondary metabolite biosynthetic process"/>
    <property type="evidence" value="ECO:0007669"/>
    <property type="project" value="TreeGrafter"/>
</dbReference>
<dbReference type="PANTHER" id="PTHR45527:SF1">
    <property type="entry name" value="FATTY ACID SYNTHASE"/>
    <property type="match status" value="1"/>
</dbReference>
<dbReference type="InterPro" id="IPR020845">
    <property type="entry name" value="AMP-binding_CS"/>
</dbReference>
<dbReference type="PROSITE" id="PS00455">
    <property type="entry name" value="AMP_BINDING"/>
    <property type="match status" value="1"/>
</dbReference>
<accession>A0A5S9M0C2</accession>
<organism evidence="2 3">
    <name type="scientific">Bacillus safensis</name>
    <dbReference type="NCBI Taxonomy" id="561879"/>
    <lineage>
        <taxon>Bacteria</taxon>
        <taxon>Bacillati</taxon>
        <taxon>Bacillota</taxon>
        <taxon>Bacilli</taxon>
        <taxon>Bacillales</taxon>
        <taxon>Bacillaceae</taxon>
        <taxon>Bacillus</taxon>
    </lineage>
</organism>
<proteinExistence type="predicted"/>
<dbReference type="InterPro" id="IPR000873">
    <property type="entry name" value="AMP-dep_synth/lig_dom"/>
</dbReference>
<dbReference type="GO" id="GO:0043041">
    <property type="term" value="P:amino acid activation for nonribosomal peptide biosynthetic process"/>
    <property type="evidence" value="ECO:0007669"/>
    <property type="project" value="TreeGrafter"/>
</dbReference>
<gene>
    <name evidence="2" type="ORF">BsIDN1_06750</name>
</gene>
<dbReference type="GO" id="GO:0031177">
    <property type="term" value="F:phosphopantetheine binding"/>
    <property type="evidence" value="ECO:0007669"/>
    <property type="project" value="TreeGrafter"/>
</dbReference>
<feature type="domain" description="AMP-dependent synthetase/ligase" evidence="1">
    <location>
        <begin position="1"/>
        <end position="108"/>
    </location>
</feature>